<keyword evidence="2" id="KW-0812">Transmembrane</keyword>
<feature type="region of interest" description="Disordered" evidence="1">
    <location>
        <begin position="1"/>
        <end position="36"/>
    </location>
</feature>
<organism evidence="3">
    <name type="scientific">uncultured Chthoniobacterales bacterium</name>
    <dbReference type="NCBI Taxonomy" id="1836801"/>
    <lineage>
        <taxon>Bacteria</taxon>
        <taxon>Pseudomonadati</taxon>
        <taxon>Verrucomicrobiota</taxon>
        <taxon>Spartobacteria</taxon>
        <taxon>Chthoniobacterales</taxon>
        <taxon>environmental samples</taxon>
    </lineage>
</organism>
<feature type="transmembrane region" description="Helical" evidence="2">
    <location>
        <begin position="178"/>
        <end position="198"/>
    </location>
</feature>
<gene>
    <name evidence="3" type="ORF">AVDCRST_MAG42-244</name>
</gene>
<dbReference type="AlphaFoldDB" id="A0A6J4H4P2"/>
<keyword evidence="2" id="KW-0472">Membrane</keyword>
<dbReference type="PIRSF" id="PIRSF015000">
    <property type="entry name" value="UCP01500"/>
    <property type="match status" value="1"/>
</dbReference>
<feature type="compositionally biased region" description="Polar residues" evidence="1">
    <location>
        <begin position="20"/>
        <end position="36"/>
    </location>
</feature>
<accession>A0A6J4H4P2</accession>
<reference evidence="3" key="1">
    <citation type="submission" date="2020-02" db="EMBL/GenBank/DDBJ databases">
        <authorList>
            <person name="Meier V. D."/>
        </authorList>
    </citation>
    <scope>NUCLEOTIDE SEQUENCE</scope>
    <source>
        <strain evidence="3">AVDCRST_MAG42</strain>
    </source>
</reference>
<feature type="transmembrane region" description="Helical" evidence="2">
    <location>
        <begin position="71"/>
        <end position="90"/>
    </location>
</feature>
<name>A0A6J4H4P2_9BACT</name>
<evidence type="ECO:0000256" key="2">
    <source>
        <dbReference type="SAM" id="Phobius"/>
    </source>
</evidence>
<evidence type="ECO:0000313" key="3">
    <source>
        <dbReference type="EMBL" id="CAA9213799.1"/>
    </source>
</evidence>
<feature type="transmembrane region" description="Helical" evidence="2">
    <location>
        <begin position="218"/>
        <end position="239"/>
    </location>
</feature>
<sequence length="259" mass="30110">MPEELMDSNGKDSYPVNDSAVANENTTPESTTERTVSLQRSVYDPGYVNAMSHFYRGELGRIMVWRQRLDITTNWAITSSTAIITISFSTREVPHIIFFFNIAIVWGMLWIEARRYRFYDAFRARVRMLEAHFLVPMVMENRQMLQGEWKKLVCEDLILPRFKISKLEAVGRRLKRNYLFIFVLIMVAWITKIFLHAVEPIDNVWALYRTLQVGYIPSWFVALIVATTLGLVIGITVYVGKNTTGEISEFGAHRSLWRI</sequence>
<keyword evidence="2" id="KW-1133">Transmembrane helix</keyword>
<dbReference type="Pfam" id="PF10028">
    <property type="entry name" value="DUF2270"/>
    <property type="match status" value="1"/>
</dbReference>
<dbReference type="EMBL" id="CADCTA010000009">
    <property type="protein sequence ID" value="CAA9213799.1"/>
    <property type="molecule type" value="Genomic_DNA"/>
</dbReference>
<evidence type="ECO:0008006" key="4">
    <source>
        <dbReference type="Google" id="ProtNLM"/>
    </source>
</evidence>
<feature type="transmembrane region" description="Helical" evidence="2">
    <location>
        <begin position="96"/>
        <end position="113"/>
    </location>
</feature>
<evidence type="ECO:0000256" key="1">
    <source>
        <dbReference type="SAM" id="MobiDB-lite"/>
    </source>
</evidence>
<protein>
    <recommendedName>
        <fullName evidence="4">Integral membrane-like protein</fullName>
    </recommendedName>
</protein>
<proteinExistence type="predicted"/>
<dbReference type="InterPro" id="IPR014470">
    <property type="entry name" value="UCP01500"/>
</dbReference>